<gene>
    <name evidence="1" type="ORF">C811_02254</name>
</gene>
<evidence type="ECO:0000313" key="2">
    <source>
        <dbReference type="Proteomes" id="UP000014204"/>
    </source>
</evidence>
<dbReference type="EMBL" id="ASSY01000010">
    <property type="protein sequence ID" value="EOS49792.1"/>
    <property type="molecule type" value="Genomic_DNA"/>
</dbReference>
<dbReference type="HOGENOM" id="CLU_071023_2_0_11"/>
<accession>R9L245</accession>
<protein>
    <recommendedName>
        <fullName evidence="3">Rpn family recombination-promoting nuclease/putative transposase</fullName>
    </recommendedName>
</protein>
<name>R9L245_9ACTN</name>
<dbReference type="Proteomes" id="UP000014204">
    <property type="component" value="Unassembled WGS sequence"/>
</dbReference>
<dbReference type="InterPro" id="IPR010106">
    <property type="entry name" value="RpnA"/>
</dbReference>
<dbReference type="NCBIfam" id="TIGR01784">
    <property type="entry name" value="T_den_put_tspse"/>
    <property type="match status" value="1"/>
</dbReference>
<dbReference type="eggNOG" id="COG4942">
    <property type="taxonomic scope" value="Bacteria"/>
</dbReference>
<keyword evidence="2" id="KW-1185">Reference proteome</keyword>
<comment type="caution">
    <text evidence="1">The sequence shown here is derived from an EMBL/GenBank/DDBJ whole genome shotgun (WGS) entry which is preliminary data.</text>
</comment>
<dbReference type="OrthoDB" id="9775482at2"/>
<dbReference type="PATRIC" id="fig|1235794.3.peg.2223"/>
<dbReference type="STRING" id="1235794.C811_02254"/>
<evidence type="ECO:0008006" key="3">
    <source>
        <dbReference type="Google" id="ProtNLM"/>
    </source>
</evidence>
<organism evidence="1 2">
    <name type="scientific">Adlercreutzia caecimuris B7</name>
    <dbReference type="NCBI Taxonomy" id="1235794"/>
    <lineage>
        <taxon>Bacteria</taxon>
        <taxon>Bacillati</taxon>
        <taxon>Actinomycetota</taxon>
        <taxon>Coriobacteriia</taxon>
        <taxon>Eggerthellales</taxon>
        <taxon>Eggerthellaceae</taxon>
        <taxon>Adlercreutzia</taxon>
    </lineage>
</organism>
<dbReference type="AlphaFoldDB" id="R9L245"/>
<evidence type="ECO:0000313" key="1">
    <source>
        <dbReference type="EMBL" id="EOS49792.1"/>
    </source>
</evidence>
<proteinExistence type="predicted"/>
<sequence length="266" mass="30451">MRSQNLAFSDRWMFNRVMCEEDVCRRVLRAILGFDIGRIEYLNAEQAIEPAAASRGVRMDVFAREGGKVYDIEMQVEREPSLGRRMRYYQAVIDAGELEPGCGFNMLPESFVVFVCCYDPYGAGAPVYRIERTCLERPRAEIGDDSHWLALNAHAWEAETRSDLRDMLHYVQTGKADGALSRDIDSLVLTYNQDREWVNRVLTYEQDTEIRCQRARAEGIEQGIEQGEARLLALAQRLSAAGRLDDLLRAADDSAYRDALFEEFEL</sequence>
<reference evidence="1 2" key="1">
    <citation type="submission" date="2013-04" db="EMBL/GenBank/DDBJ databases">
        <title>The Genome Sequence of Enterorhabdus caecimuris B7.</title>
        <authorList>
            <consortium name="The Broad Institute Genomics Platform"/>
            <consortium name="The Broad Institute Genome Sequencing Center for Infectious Disease"/>
            <person name="Earl A."/>
            <person name="Xavier R."/>
            <person name="Elson C."/>
            <person name="Duck W."/>
            <person name="Walker B."/>
            <person name="Young S."/>
            <person name="Zeng Q."/>
            <person name="Gargeya S."/>
            <person name="Fitzgerald M."/>
            <person name="Haas B."/>
            <person name="Abouelleil A."/>
            <person name="Allen A.W."/>
            <person name="Alvarado L."/>
            <person name="Arachchi H.M."/>
            <person name="Berlin A.M."/>
            <person name="Chapman S.B."/>
            <person name="Gainer-Dewar J."/>
            <person name="Goldberg J."/>
            <person name="Griggs A."/>
            <person name="Gujja S."/>
            <person name="Hansen M."/>
            <person name="Howarth C."/>
            <person name="Imamovic A."/>
            <person name="Ireland A."/>
            <person name="Larimer J."/>
            <person name="McCowan C."/>
            <person name="Murphy C."/>
            <person name="Pearson M."/>
            <person name="Poon T.W."/>
            <person name="Priest M."/>
            <person name="Roberts A."/>
            <person name="Saif S."/>
            <person name="Shea T."/>
            <person name="Sisk P."/>
            <person name="Sykes S."/>
            <person name="Wortman J."/>
            <person name="Nusbaum C."/>
            <person name="Birren B."/>
        </authorList>
    </citation>
    <scope>NUCLEOTIDE SEQUENCE [LARGE SCALE GENOMIC DNA]</scope>
    <source>
        <strain evidence="1 2">B7</strain>
    </source>
</reference>